<dbReference type="PANTHER" id="PTHR37423:SF2">
    <property type="entry name" value="MEMBRANE-BOUND LYTIC MUREIN TRANSGLYCOSYLASE C"/>
    <property type="match status" value="1"/>
</dbReference>
<dbReference type="InterPro" id="IPR008258">
    <property type="entry name" value="Transglycosylase_SLT_dom_1"/>
</dbReference>
<sequence length="1260" mass="137449">MTFQVDQNKKTPYDPIFSAMEEKYGLPGGLLKTTALIENRNNIQNRVSPKGASGVMQIMPANYESLGITDPNDPNQSIEGAAKLYSQLNKQYDGDVGAMMAHYNGGNKSGRRYQEGKALNPETTDYIKYASPYLESIGKVSKYGQSVQHAADSQMEGVAPSDLPLPQDSENPDEFAYDLNEKFERELAEESHFFELSLNEAVKQGFKATMTSAIGHAYSREEDPDFQMGQEQFDAVKKAFPQGIDQGAEQRVYNSRSQSDFEYNLSRLQSDADFGRRLSNQSGLSAVGGYGAMFAGSLFDPAALPLGTFGLAKKVVTGAGLASTVGRGALEGAAASAIASPVIQQVDKGHIDGEELLFNVAAGTMMGGVIGGAQAKLFGKHEAAWKAESERPTVGRAEQQPDYQPVPATKEGEVVNFQDAVDTEIGADGSIVGVGPTAVNMAARNWDETVTPEMQRVLDRRAKWYGSEKRQKVTGWADSEGVRLATSKDKVARFVGAMWAGNAAGIGKTEARNAATLKAQLKEQMDWTYIPSMKEHFESFMTSGEKLDYMAGGAKDAQARFSREVQLERYRHREYRVANENNSKGYRSEAPASVQRAAKVLDDMYADSKAMHMQAGTRHADQLKDSDPIGYIEQRTDYNKLQALGAEERKAFLSMVKDDYHAEATAKIGKMKAEKDEWIEGAYKRFESDMDNPNLGEFLKDPSAYFDKHVEKLSKKLHDQMDKRASHWWENALSNPEMRYQNSEAGLITLMREMSDEWFTGKQVDADLVKTFQKAVTDKWADTSRRELNMLNTRNVNGQDVYLLDMFQHDVFGSMTRNIQNTSGRVAMAKMGWKNDQDIADTLSALAQSGATPRELEAAKHISDVILNRAKGIDDSPLVQSVSNMTHAAMMGKLATSLLSDLPTIVGNLGVGGMSKALGSMAKQAVNGQLFVKNGRKTKLGNDLDAYMQGLTGHDHELWIPQQLNSDGFAMEAGGSLLRRTSAAARMTNSLSGANMVSRSIGTAITQTTTKAFHKLLRTGKGISENRLADVGFHGKEMTRIKKQFDQYSTKDGFGLDKWDDPYAKEVFISGVHRFVNQNRIDSQVAGELPKWTRDNMLGSLYARFRAIGIRAQEKILVRNLTHADSNAMAMIAAGLAWSTFLAYARIHMDAATSKDGKKVLDERLSPIGLADTVMRLSSVMGLGAELTGVADLVTGGGVVGGSDTPLTGAVGNITGAATAVGKAATGAGDWSQAGAASFKLLPGSNTYLLMGMKKAVLDE</sequence>
<evidence type="ECO:0000313" key="3">
    <source>
        <dbReference type="Proteomes" id="UP000355922"/>
    </source>
</evidence>
<keyword evidence="3" id="KW-1185">Reference proteome</keyword>
<evidence type="ECO:0000259" key="1">
    <source>
        <dbReference type="Pfam" id="PF01464"/>
    </source>
</evidence>
<dbReference type="Pfam" id="PF01464">
    <property type="entry name" value="SLT"/>
    <property type="match status" value="1"/>
</dbReference>
<dbReference type="PANTHER" id="PTHR37423">
    <property type="entry name" value="SOLUBLE LYTIC MUREIN TRANSGLYCOSYLASE-RELATED"/>
    <property type="match status" value="1"/>
</dbReference>
<reference evidence="2 3" key="1">
    <citation type="submission" date="2019-09" db="EMBL/GenBank/DDBJ databases">
        <authorList>
            <person name="Zaczek-Moczydlowska M."/>
        </authorList>
    </citation>
    <scope>NUCLEOTIDE SEQUENCE [LARGE SCALE GENOMIC DNA]</scope>
</reference>
<proteinExistence type="predicted"/>
<feature type="domain" description="Transglycosylase SLT" evidence="1">
    <location>
        <begin position="18"/>
        <end position="115"/>
    </location>
</feature>
<accession>A0A5Q2F253</accession>
<organism evidence="2 3">
    <name type="scientific">Pectobacterium phage MA13</name>
    <dbReference type="NCBI Taxonomy" id="2662284"/>
    <lineage>
        <taxon>Viruses</taxon>
        <taxon>Duplodnaviria</taxon>
        <taxon>Heunggongvirae</taxon>
        <taxon>Uroviricota</taxon>
        <taxon>Caudoviricetes</taxon>
        <taxon>Autographivirales</taxon>
        <taxon>Autonotataviridae</taxon>
        <taxon>Melnykvirinae</taxon>
        <taxon>Daeravirus</taxon>
        <taxon>Daeravirus MA13</taxon>
    </lineage>
</organism>
<dbReference type="Proteomes" id="UP000355922">
    <property type="component" value="Segment"/>
</dbReference>
<dbReference type="InterPro" id="IPR023346">
    <property type="entry name" value="Lysozyme-like_dom_sf"/>
</dbReference>
<dbReference type="EMBL" id="MN509793">
    <property type="protein sequence ID" value="QGF20974.1"/>
    <property type="molecule type" value="Genomic_DNA"/>
</dbReference>
<dbReference type="Gene3D" id="1.10.530.10">
    <property type="match status" value="1"/>
</dbReference>
<protein>
    <submittedName>
        <fullName evidence="2">Lytic glycosylase</fullName>
    </submittedName>
</protein>
<dbReference type="SUPFAM" id="SSF53955">
    <property type="entry name" value="Lysozyme-like"/>
    <property type="match status" value="1"/>
</dbReference>
<dbReference type="CDD" id="cd00254">
    <property type="entry name" value="LT-like"/>
    <property type="match status" value="1"/>
</dbReference>
<name>A0A5Q2F253_9CAUD</name>
<gene>
    <name evidence="2" type="ORF">MA13_gp30</name>
</gene>
<evidence type="ECO:0000313" key="2">
    <source>
        <dbReference type="EMBL" id="QGF20974.1"/>
    </source>
</evidence>